<evidence type="ECO:0000313" key="2">
    <source>
        <dbReference type="Proteomes" id="UP000288805"/>
    </source>
</evidence>
<dbReference type="Proteomes" id="UP000288805">
    <property type="component" value="Unassembled WGS sequence"/>
</dbReference>
<evidence type="ECO:0000313" key="1">
    <source>
        <dbReference type="EMBL" id="RVW57767.1"/>
    </source>
</evidence>
<sequence>MSPNERFNLFAHIHSLQFVTNLRNSSKGWAKGHVLVSGPWSSLSKGPDRISLEIPSKERWGRLVEWMEKASFTHLNKLFETDVSERAHNVLLSNKNLQDLLFYEVACLADSEARQTRLKE</sequence>
<organism evidence="1 2">
    <name type="scientific">Vitis vinifera</name>
    <name type="common">Grape</name>
    <dbReference type="NCBI Taxonomy" id="29760"/>
    <lineage>
        <taxon>Eukaryota</taxon>
        <taxon>Viridiplantae</taxon>
        <taxon>Streptophyta</taxon>
        <taxon>Embryophyta</taxon>
        <taxon>Tracheophyta</taxon>
        <taxon>Spermatophyta</taxon>
        <taxon>Magnoliopsida</taxon>
        <taxon>eudicotyledons</taxon>
        <taxon>Gunneridae</taxon>
        <taxon>Pentapetalae</taxon>
        <taxon>rosids</taxon>
        <taxon>Vitales</taxon>
        <taxon>Vitaceae</taxon>
        <taxon>Viteae</taxon>
        <taxon>Vitis</taxon>
    </lineage>
</organism>
<proteinExistence type="predicted"/>
<gene>
    <name evidence="1" type="ORF">CK203_117297</name>
</gene>
<accession>A0A438FCP6</accession>
<dbReference type="AlphaFoldDB" id="A0A438FCP6"/>
<reference evidence="1 2" key="1">
    <citation type="journal article" date="2018" name="PLoS Genet.">
        <title>Population sequencing reveals clonal diversity and ancestral inbreeding in the grapevine cultivar Chardonnay.</title>
        <authorList>
            <person name="Roach M.J."/>
            <person name="Johnson D.L."/>
            <person name="Bohlmann J."/>
            <person name="van Vuuren H.J."/>
            <person name="Jones S.J."/>
            <person name="Pretorius I.S."/>
            <person name="Schmidt S.A."/>
            <person name="Borneman A.R."/>
        </authorList>
    </citation>
    <scope>NUCLEOTIDE SEQUENCE [LARGE SCALE GENOMIC DNA]</scope>
    <source>
        <strain evidence="2">cv. Chardonnay</strain>
        <tissue evidence="1">Leaf</tissue>
    </source>
</reference>
<dbReference type="EMBL" id="QGNW01001025">
    <property type="protein sequence ID" value="RVW57767.1"/>
    <property type="molecule type" value="Genomic_DNA"/>
</dbReference>
<comment type="caution">
    <text evidence="1">The sequence shown here is derived from an EMBL/GenBank/DDBJ whole genome shotgun (WGS) entry which is preliminary data.</text>
</comment>
<name>A0A438FCP6_VITVI</name>
<protein>
    <submittedName>
        <fullName evidence="1">Uncharacterized protein</fullName>
    </submittedName>
</protein>